<dbReference type="AlphaFoldDB" id="A0A0C4EVW5"/>
<reference evidence="1" key="1">
    <citation type="submission" date="2009-11" db="EMBL/GenBank/DDBJ databases">
        <authorList>
            <consortium name="The Broad Institute Genome Sequencing Platform"/>
            <person name="Ward D."/>
            <person name="Feldgarden M."/>
            <person name="Earl A."/>
            <person name="Young S.K."/>
            <person name="Zeng Q."/>
            <person name="Koehrsen M."/>
            <person name="Alvarado L."/>
            <person name="Berlin A."/>
            <person name="Bochicchio J."/>
            <person name="Borenstein D."/>
            <person name="Chapman S.B."/>
            <person name="Chen Z."/>
            <person name="Engels R."/>
            <person name="Freedman E."/>
            <person name="Gellesch M."/>
            <person name="Goldberg J."/>
            <person name="Griggs A."/>
            <person name="Gujja S."/>
            <person name="Heilman E."/>
            <person name="Heiman D."/>
            <person name="Hepburn T."/>
            <person name="Howarth C."/>
            <person name="Jen D."/>
            <person name="Larson L."/>
            <person name="Lewis B."/>
            <person name="Mehta T."/>
            <person name="Park D."/>
            <person name="Pearson M."/>
            <person name="Roberts A."/>
            <person name="Saif S."/>
            <person name="Shea T."/>
            <person name="Shenoy N."/>
            <person name="Sisk P."/>
            <person name="Stolte C."/>
            <person name="Sykes S."/>
            <person name="Thomson T."/>
            <person name="Walk T."/>
            <person name="White J."/>
            <person name="Yandava C."/>
            <person name="Izard J."/>
            <person name="Baranova O.V."/>
            <person name="Blanton J.M."/>
            <person name="Tanner A.C."/>
            <person name="Dewhirst F.E."/>
            <person name="Haas B."/>
            <person name="Nusbaum C."/>
            <person name="Birren B."/>
        </authorList>
    </citation>
    <scope>NUCLEOTIDE SEQUENCE [LARGE SCALE GENOMIC DNA]</scope>
    <source>
        <strain evidence="1">1-1 BBBD Race 1</strain>
    </source>
</reference>
<sequence length="188" mass="21035">MDDFPDGDDGLLSSTNAQESLHRVYYMFSPGKKSMLKGMIQLYAFVKALKRDHGMVLCGIPIRYGSQPKNQVNVSKSIGWTKPTKRQRAATKECATKNNGRLLDTTDLLLDKKTAKKSKTGRPPNSVNIDWNQHTTYASYTAVAKPKELSNRCWLAAALESLYATFSPLWLKQPGGKDTDLFNQGFIQ</sequence>
<gene>
    <name evidence="1" type="ORF">PTTG_04951</name>
</gene>
<dbReference type="VEuPathDB" id="FungiDB:PTTG_04951"/>
<reference evidence="1" key="2">
    <citation type="submission" date="2016-05" db="EMBL/GenBank/DDBJ databases">
        <title>Comparative analysis highlights variable genome content of wheat rusts and divergence of the mating loci.</title>
        <authorList>
            <person name="Cuomo C.A."/>
            <person name="Bakkeren G."/>
            <person name="Szabo L."/>
            <person name="Khalil H."/>
            <person name="Joly D."/>
            <person name="Goldberg J."/>
            <person name="Young S."/>
            <person name="Zeng Q."/>
            <person name="Fellers J."/>
        </authorList>
    </citation>
    <scope>NUCLEOTIDE SEQUENCE [LARGE SCALE GENOMIC DNA]</scope>
    <source>
        <strain evidence="1">1-1 BBBD Race 1</strain>
    </source>
</reference>
<dbReference type="EMBL" id="ADAS02000059">
    <property type="protein sequence ID" value="OAV92787.1"/>
    <property type="molecule type" value="Genomic_DNA"/>
</dbReference>
<evidence type="ECO:0000313" key="1">
    <source>
        <dbReference type="EMBL" id="OAV92787.1"/>
    </source>
</evidence>
<protein>
    <submittedName>
        <fullName evidence="1 2">Uncharacterized protein</fullName>
    </submittedName>
</protein>
<accession>A0A0C4EVW5</accession>
<organism evidence="1">
    <name type="scientific">Puccinia triticina (isolate 1-1 / race 1 (BBBD))</name>
    <name type="common">Brown leaf rust fungus</name>
    <dbReference type="NCBI Taxonomy" id="630390"/>
    <lineage>
        <taxon>Eukaryota</taxon>
        <taxon>Fungi</taxon>
        <taxon>Dikarya</taxon>
        <taxon>Basidiomycota</taxon>
        <taxon>Pucciniomycotina</taxon>
        <taxon>Pucciniomycetes</taxon>
        <taxon>Pucciniales</taxon>
        <taxon>Pucciniaceae</taxon>
        <taxon>Puccinia</taxon>
    </lineage>
</organism>
<proteinExistence type="predicted"/>
<dbReference type="OrthoDB" id="2690883at2759"/>
<keyword evidence="3" id="KW-1185">Reference proteome</keyword>
<reference evidence="2 3" key="3">
    <citation type="journal article" date="2017" name="G3 (Bethesda)">
        <title>Comparative analysis highlights variable genome content of wheat rusts and divergence of the mating loci.</title>
        <authorList>
            <person name="Cuomo C.A."/>
            <person name="Bakkeren G."/>
            <person name="Khalil H.B."/>
            <person name="Panwar V."/>
            <person name="Joly D."/>
            <person name="Linning R."/>
            <person name="Sakthikumar S."/>
            <person name="Song X."/>
            <person name="Adiconis X."/>
            <person name="Fan L."/>
            <person name="Goldberg J.M."/>
            <person name="Levin J.Z."/>
            <person name="Young S."/>
            <person name="Zeng Q."/>
            <person name="Anikster Y."/>
            <person name="Bruce M."/>
            <person name="Wang M."/>
            <person name="Yin C."/>
            <person name="McCallum B."/>
            <person name="Szabo L.J."/>
            <person name="Hulbert S."/>
            <person name="Chen X."/>
            <person name="Fellers J.P."/>
        </authorList>
    </citation>
    <scope>NUCLEOTIDE SEQUENCE</scope>
    <source>
        <strain evidence="2">isolate 1-1 / race 1 (BBBD)</strain>
        <strain evidence="3">Isolate 1-1 / race 1 (BBBD)</strain>
    </source>
</reference>
<dbReference type="EnsemblFungi" id="PTTG_04951-t43_1">
    <property type="protein sequence ID" value="PTTG_04951-t43_1-p1"/>
    <property type="gene ID" value="PTTG_04951"/>
</dbReference>
<dbReference type="STRING" id="630390.A0A0C4EVW5"/>
<reference evidence="2" key="4">
    <citation type="submission" date="2025-05" db="UniProtKB">
        <authorList>
            <consortium name="EnsemblFungi"/>
        </authorList>
    </citation>
    <scope>IDENTIFICATION</scope>
    <source>
        <strain evidence="2">isolate 1-1 / race 1 (BBBD)</strain>
    </source>
</reference>
<evidence type="ECO:0000313" key="3">
    <source>
        <dbReference type="Proteomes" id="UP000005240"/>
    </source>
</evidence>
<dbReference type="Proteomes" id="UP000005240">
    <property type="component" value="Unassembled WGS sequence"/>
</dbReference>
<evidence type="ECO:0000313" key="2">
    <source>
        <dbReference type="EnsemblFungi" id="PTTG_04951-t43_1-p1"/>
    </source>
</evidence>
<name>A0A0C4EVW5_PUCT1</name>